<dbReference type="InterPro" id="IPR036761">
    <property type="entry name" value="TTHA0802/YceI-like_sf"/>
</dbReference>
<dbReference type="eggNOG" id="COG2353">
    <property type="taxonomic scope" value="Bacteria"/>
</dbReference>
<dbReference type="KEGG" id="oho:Oweho_2882"/>
<evidence type="ECO:0000259" key="2">
    <source>
        <dbReference type="SMART" id="SM00867"/>
    </source>
</evidence>
<evidence type="ECO:0000313" key="3">
    <source>
        <dbReference type="EMBL" id="AEV33840.1"/>
    </source>
</evidence>
<keyword evidence="1" id="KW-0732">Signal</keyword>
<dbReference type="EMBL" id="CP003156">
    <property type="protein sequence ID" value="AEV33840.1"/>
    <property type="molecule type" value="Genomic_DNA"/>
</dbReference>
<proteinExistence type="predicted"/>
<dbReference type="Proteomes" id="UP000005631">
    <property type="component" value="Chromosome"/>
</dbReference>
<evidence type="ECO:0000256" key="1">
    <source>
        <dbReference type="SAM" id="SignalP"/>
    </source>
</evidence>
<protein>
    <recommendedName>
        <fullName evidence="2">Lipid/polyisoprenoid-binding YceI-like domain-containing protein</fullName>
    </recommendedName>
</protein>
<feature type="domain" description="Lipid/polyisoprenoid-binding YceI-like" evidence="2">
    <location>
        <begin position="24"/>
        <end position="185"/>
    </location>
</feature>
<feature type="signal peptide" evidence="1">
    <location>
        <begin position="1"/>
        <end position="22"/>
    </location>
</feature>
<evidence type="ECO:0000313" key="4">
    <source>
        <dbReference type="Proteomes" id="UP000005631"/>
    </source>
</evidence>
<dbReference type="SMART" id="SM00867">
    <property type="entry name" value="YceI"/>
    <property type="match status" value="1"/>
</dbReference>
<dbReference type="InterPro" id="IPR007372">
    <property type="entry name" value="Lipid/polyisoprenoid-bd_YceI"/>
</dbReference>
<reference evidence="3 4" key="1">
    <citation type="journal article" date="2012" name="Stand. Genomic Sci.">
        <title>Genome sequence of the orange-pigmented seawater bacterium Owenweeksia hongkongensis type strain (UST20020801(T)).</title>
        <authorList>
            <person name="Riedel T."/>
            <person name="Held B."/>
            <person name="Nolan M."/>
            <person name="Lucas S."/>
            <person name="Lapidus A."/>
            <person name="Tice H."/>
            <person name="Del Rio T.G."/>
            <person name="Cheng J.F."/>
            <person name="Han C."/>
            <person name="Tapia R."/>
            <person name="Goodwin L.A."/>
            <person name="Pitluck S."/>
            <person name="Liolios K."/>
            <person name="Mavromatis K."/>
            <person name="Pagani I."/>
            <person name="Ivanova N."/>
            <person name="Mikhailova N."/>
            <person name="Pati A."/>
            <person name="Chen A."/>
            <person name="Palaniappan K."/>
            <person name="Rohde M."/>
            <person name="Tindall B.J."/>
            <person name="Detter J.C."/>
            <person name="Goker M."/>
            <person name="Woyke T."/>
            <person name="Bristow J."/>
            <person name="Eisen J.A."/>
            <person name="Markowitz V."/>
            <person name="Hugenholtz P."/>
            <person name="Klenk H.P."/>
            <person name="Kyrpides N.C."/>
        </authorList>
    </citation>
    <scope>NUCLEOTIDE SEQUENCE</scope>
    <source>
        <strain evidence="4">DSM 17368 / JCM 12287 / NRRL B-23963</strain>
    </source>
</reference>
<feature type="chain" id="PRO_5003515345" description="Lipid/polyisoprenoid-binding YceI-like domain-containing protein" evidence="1">
    <location>
        <begin position="23"/>
        <end position="185"/>
    </location>
</feature>
<dbReference type="PANTHER" id="PTHR34406:SF1">
    <property type="entry name" value="PROTEIN YCEI"/>
    <property type="match status" value="1"/>
</dbReference>
<sequence length="185" mass="20338">MKGLKMFSLLSSILLFTFALSAQEYTVDNNLSSVYINGTSSLHDWTETVETINGALRADVEDGKLVKLRSLHLTIPVKSIKSGKSGMDKNTYVALKEEKYPEIKYALKTYKIEGSTVKLTGDLSVAGVTKSITTQVESRVKEGQVELTGDIAFKMTAFGVDPPTAVMGTIKTGDEVEIKFHLYFK</sequence>
<dbReference type="Gene3D" id="2.40.128.110">
    <property type="entry name" value="Lipid/polyisoprenoid-binding, YceI-like"/>
    <property type="match status" value="1"/>
</dbReference>
<name>G8R197_OWEHD</name>
<dbReference type="SUPFAM" id="SSF101874">
    <property type="entry name" value="YceI-like"/>
    <property type="match status" value="1"/>
</dbReference>
<dbReference type="STRING" id="926562.Oweho_2882"/>
<gene>
    <name evidence="3" type="ordered locus">Oweho_2882</name>
</gene>
<dbReference type="PATRIC" id="fig|926562.3.peg.2898"/>
<keyword evidence="4" id="KW-1185">Reference proteome</keyword>
<dbReference type="OrthoDB" id="9794147at2"/>
<dbReference type="HOGENOM" id="CLU_108463_0_0_10"/>
<dbReference type="RefSeq" id="WP_014203189.1">
    <property type="nucleotide sequence ID" value="NC_016599.1"/>
</dbReference>
<dbReference type="Pfam" id="PF04264">
    <property type="entry name" value="YceI"/>
    <property type="match status" value="1"/>
</dbReference>
<dbReference type="PANTHER" id="PTHR34406">
    <property type="entry name" value="PROTEIN YCEI"/>
    <property type="match status" value="1"/>
</dbReference>
<organism evidence="3 4">
    <name type="scientific">Owenweeksia hongkongensis (strain DSM 17368 / CIP 108786 / JCM 12287 / NRRL B-23963 / UST20020801)</name>
    <dbReference type="NCBI Taxonomy" id="926562"/>
    <lineage>
        <taxon>Bacteria</taxon>
        <taxon>Pseudomonadati</taxon>
        <taxon>Bacteroidota</taxon>
        <taxon>Flavobacteriia</taxon>
        <taxon>Flavobacteriales</taxon>
        <taxon>Owenweeksiaceae</taxon>
        <taxon>Owenweeksia</taxon>
    </lineage>
</organism>
<accession>G8R197</accession>
<dbReference type="AlphaFoldDB" id="G8R197"/>